<dbReference type="EMBL" id="UINC01146421">
    <property type="protein sequence ID" value="SVD37132.1"/>
    <property type="molecule type" value="Genomic_DNA"/>
</dbReference>
<sequence length="225" mass="25691">MKILNINAILDPINGGGTAERTIQMSRYLSYEKEIEVSILTLNLGLTTNLLKSLQGINLVTIPCINKRFYLPLVFVSRIAESIRKADVVHLMGHWTIINLISYYWIRKYKKPYVVCPAGALPIFGRSKVLKKIYNFFGGSAYIRNANMNVAISSDEFDYFYKYGVNPKKTILLPNGIEPKSYRYKDDKHIRDKYIIGEAPFLLFVGRLNFIKGPDLLLKAFAIIA</sequence>
<proteinExistence type="predicted"/>
<protein>
    <recommendedName>
        <fullName evidence="1">Glycosyltransferase subfamily 4-like N-terminal domain-containing protein</fullName>
    </recommendedName>
</protein>
<gene>
    <name evidence="2" type="ORF">METZ01_LOCUS389986</name>
</gene>
<feature type="domain" description="Glycosyltransferase subfamily 4-like N-terminal" evidence="1">
    <location>
        <begin position="16"/>
        <end position="179"/>
    </location>
</feature>
<dbReference type="InterPro" id="IPR050194">
    <property type="entry name" value="Glycosyltransferase_grp1"/>
</dbReference>
<dbReference type="InterPro" id="IPR028098">
    <property type="entry name" value="Glyco_trans_4-like_N"/>
</dbReference>
<organism evidence="2">
    <name type="scientific">marine metagenome</name>
    <dbReference type="NCBI Taxonomy" id="408172"/>
    <lineage>
        <taxon>unclassified sequences</taxon>
        <taxon>metagenomes</taxon>
        <taxon>ecological metagenomes</taxon>
    </lineage>
</organism>
<name>A0A382USF1_9ZZZZ</name>
<dbReference type="PANTHER" id="PTHR45947">
    <property type="entry name" value="SULFOQUINOVOSYL TRANSFERASE SQD2"/>
    <property type="match status" value="1"/>
</dbReference>
<evidence type="ECO:0000313" key="2">
    <source>
        <dbReference type="EMBL" id="SVD37132.1"/>
    </source>
</evidence>
<dbReference type="GO" id="GO:0016757">
    <property type="term" value="F:glycosyltransferase activity"/>
    <property type="evidence" value="ECO:0007669"/>
    <property type="project" value="TreeGrafter"/>
</dbReference>
<reference evidence="2" key="1">
    <citation type="submission" date="2018-05" db="EMBL/GenBank/DDBJ databases">
        <authorList>
            <person name="Lanie J.A."/>
            <person name="Ng W.-L."/>
            <person name="Kazmierczak K.M."/>
            <person name="Andrzejewski T.M."/>
            <person name="Davidsen T.M."/>
            <person name="Wayne K.J."/>
            <person name="Tettelin H."/>
            <person name="Glass J.I."/>
            <person name="Rusch D."/>
            <person name="Podicherti R."/>
            <person name="Tsui H.-C.T."/>
            <person name="Winkler M.E."/>
        </authorList>
    </citation>
    <scope>NUCLEOTIDE SEQUENCE</scope>
</reference>
<dbReference type="Gene3D" id="3.40.50.2000">
    <property type="entry name" value="Glycogen Phosphorylase B"/>
    <property type="match status" value="2"/>
</dbReference>
<accession>A0A382USF1</accession>
<dbReference type="PANTHER" id="PTHR45947:SF3">
    <property type="entry name" value="SULFOQUINOVOSYL TRANSFERASE SQD2"/>
    <property type="match status" value="1"/>
</dbReference>
<dbReference type="AlphaFoldDB" id="A0A382USF1"/>
<dbReference type="Pfam" id="PF13439">
    <property type="entry name" value="Glyco_transf_4"/>
    <property type="match status" value="1"/>
</dbReference>
<feature type="non-terminal residue" evidence="2">
    <location>
        <position position="225"/>
    </location>
</feature>
<evidence type="ECO:0000259" key="1">
    <source>
        <dbReference type="Pfam" id="PF13439"/>
    </source>
</evidence>
<dbReference type="SUPFAM" id="SSF53756">
    <property type="entry name" value="UDP-Glycosyltransferase/glycogen phosphorylase"/>
    <property type="match status" value="1"/>
</dbReference>